<evidence type="ECO:0000259" key="3">
    <source>
        <dbReference type="PROSITE" id="PS50222"/>
    </source>
</evidence>
<dbReference type="EMBL" id="CAJOBP010000149">
    <property type="protein sequence ID" value="CAF4131286.1"/>
    <property type="molecule type" value="Genomic_DNA"/>
</dbReference>
<dbReference type="InterPro" id="IPR018247">
    <property type="entry name" value="EF_Hand_1_Ca_BS"/>
</dbReference>
<dbReference type="InterPro" id="IPR011992">
    <property type="entry name" value="EF-hand-dom_pair"/>
</dbReference>
<dbReference type="Pfam" id="PF13020">
    <property type="entry name" value="NOV_C"/>
    <property type="match status" value="1"/>
</dbReference>
<dbReference type="CDD" id="cd00051">
    <property type="entry name" value="EFh"/>
    <property type="match status" value="2"/>
</dbReference>
<sequence length="2631" mass="307232">MASKPEETPLKPVKTRGKVELSEKHLQALQKRSHLSEDEIRSTFEDFRSMASSGQLSLEEFTTLWSETSPSTQANDPESNHVTKRVFAFFDRDHSGKVDFSEFILASVLMAPGTPTQKLALLFVLCDFNSDGFLSMEEIEHMYLITKAGEETLDQKEYETFKAHLKTVFPTYDVNKDGKMTQKQFRNLCTNDDIFKRLIEYFIFRIENIIMSNNVGLSTVSELVRQTSLLNNRQYISAKEGLEFAETAIRTTKSSYASQQNKLDNSFSTDKLSQEDYDKQTLRLKHQLEIDCAPWELYVKKLSKLLEQYSSKFEPQQNNKRTFNQSSSMKTLPTPKRTRITFSSSSSESDTSIAIIPPTTEKKPVPTVIKQDSSTITDPLEFSLRSPFPATPNIISFTAQTNNITQRISLQHINEIAAKQIVLLHDEGQLVRWNDVIWRILMYFRVQDIGNLGVGRADKIACIDNLIRTQNKINIYLDAYAYWQTIGTLNELENDLARIFFKNDYNELLIGPIEKQPKIEELFRLRHARNEHIKKDLKSSDVLKYLDQYMTKEAAWKNENELNVDQFLKFIAEQVHVKNINQLGIRMKSAYLARNCIKALQANQRKTMEIARTELDQILTDLVQKEIGKISKTINDKLDNDSTSQLRQLYASMNPIDIINDLIEICRNVCHSYSSFRKISQALDIISKDSMLRNMFQIAICHGKLDIPVRAVKSKEASNKNKKIYFDSSDESDDEVKLTKEPCERVVNHPSHNQLLQAFKEQIGSLKSLTFTLLTRIEQRLCEKFTVAQFQELGHGTFSNYIAQNEQLLFPIDIKFNLSSSGCDDSHNTCLVAFEDLEQFIIQIIDRPTDQQYIEQMICYHYQVESFEQLGHGSFRSIFDAIKHHTKPKNTSIHYECLLFDEIPLIKQTLNKTSKSFLQDLEHKALHAINHCSLLGNLHLDTQWNLRFRPTLGKLKVFLSRHKFPILEIDHITFLKLSSNSTFELFKESLCNYNVILTAGHLVSILVQHDSLSNAPLSLLSNVVHTFLLTVPLDHRLYDFLIRIFLRIPFLLLSSVVERIFLQPLIKLEGSQMKIRELLWKTIDRQDPNMILKFIQLGEYLGFTEWSIEKIKIEPIIKIQQEKHVSVSVPHVIVPELVSKIKQESSANNPHDFIERIRREKFGIGLTLSNESQSLTDQLKSLVGRSLERLSKELYNTDMHFVLELIQNADDNQYHSKPSLVFVIDSNSINVYNNEIGFQENNIQALCDIGKSTKGKHKQGYIGQKGIGFKSVFTVCDRPEIYSNGYQICFDAANGSIGYILPDWIKDESKDMEYSNWTTRICLPLKSENEMQKHKSRSLTESFNDICPSLLLFLNRLRSITIHNRLQDSKQIYERVDIPGTSIIEICCGHIIEKWFIIKKQLKVPGEVTASFDDTVEATEIALAFPLHEINNNDEQIILTKQDVYAYLPLRTFGFTFIIQADFEVPSSRQDILSDSTWNQFLLNEIPTIFLSSLETFHHEQLSLPIDSLRLFLYFLPNETSIYSNNLFTPVCRTILRLLRSRPFLPVINDNKLHLPNECVLANDSAIKEILTPEILYNHLNLYYLRDDLYKHEKQLLELGVHRLGHNELIDVIKRMFTSEITFENTKILSKWFCCLYRSLNQLSLIDEQNVLKHIQSLKIFPLKNHQKFISLRHTNQTIFFPSKNIQLPKLIEHDLMIIDEDVWMNLEETSIEINQIQTFLERLGIQRLSHRAVCEQHIFTIFENDNLWKEKPSETLIAYVMYIFELWLKQNHYIDMSRLKSSIQILTNDNFKQPIHHSIYFTQKYGNPYDLAKDFHAYNWLLMSDEYIPENLSVNHRKKLHQFLSELGVSDFLFPINNSTYEQFNSLIKIESISMNKRLFLALQENSSLFNDNELFLKHLKESIWIPTIQIFYSYNEQTNDIDLNEIRKLDKANNIYLRTQQIEQLFGQRVQYIDVEINTNSSFAKDIGLIEHITLNDVTSMLLNWCQNSIFYTSIYHMQNIYRYIYENMSINELKELINNNSIFFIPISSSSDRKDIVPGRFFSISEVCWCDATNLLVKYSSSFKTIFHYLLEPYYNEQKSIFLDTFTIPMNPTIEEYINLLVHISSLETTENTIQDAFLIFKTIGKWHEQSNNLIDKQDLRNKLSRKSIFPTRDHRWVSLDDNPLIADNNDIAQLFTQMNNISMIDIPSPDVLQFFNMCDIKSLSSSITIEHIIQNPSNGIFIQNLLSPLIPYIQLFMKSRPEFFDAYQWTKLIDMSSQLNNIQFNIVDHLQLIYRFNSDSSICMIREEKVYYDKNQMTFYIDREWTEQSKYYRDIFHAFARIFLPYHNDELVRSLGNFMNLLYNEEENNLETFAKYQNFDLELNDSDDIPWRIPSNSKQIQHSEPKIDEQKVRMLLENVAQSQEHYTTYIEKKRQELKKKLSETATITNNQSTENENTSDTANDSNPRFDTIRSGALSLLVDTPYENIERHTRSVSIEDLTHQVLGNRDSTIGSDQGSLEKIGRWGEHWVNEYLRTKYNDKIQSKKIEILWLNEILEQGKPYDFIIKNLKSQMITYIEVKSTLSTNRQLIPITYNELQYCCSLSDINQQYQIYRVYNTGQLKKVKLRIVENIEEKLRKHDLELFLLI</sequence>
<accession>A0A819WVU8</accession>
<feature type="domain" description="EF-hand" evidence="3">
    <location>
        <begin position="78"/>
        <end position="113"/>
    </location>
</feature>
<dbReference type="Pfam" id="PF13202">
    <property type="entry name" value="EF-hand_5"/>
    <property type="match status" value="1"/>
</dbReference>
<dbReference type="SMART" id="SM00054">
    <property type="entry name" value="EFh"/>
    <property type="match status" value="3"/>
</dbReference>
<feature type="domain" description="EF-hand" evidence="3">
    <location>
        <begin position="114"/>
        <end position="149"/>
    </location>
</feature>
<dbReference type="InterPro" id="IPR002048">
    <property type="entry name" value="EF_hand_dom"/>
</dbReference>
<dbReference type="Proteomes" id="UP000663873">
    <property type="component" value="Unassembled WGS sequence"/>
</dbReference>
<dbReference type="Gene3D" id="3.30.565.10">
    <property type="entry name" value="Histidine kinase-like ATPase, C-terminal domain"/>
    <property type="match status" value="1"/>
</dbReference>
<dbReference type="InterPro" id="IPR036890">
    <property type="entry name" value="HATPase_C_sf"/>
</dbReference>
<evidence type="ECO:0000313" key="4">
    <source>
        <dbReference type="EMBL" id="CAF4131286.1"/>
    </source>
</evidence>
<protein>
    <recommendedName>
        <fullName evidence="3">EF-hand domain-containing protein</fullName>
    </recommendedName>
</protein>
<dbReference type="GO" id="GO:0005509">
    <property type="term" value="F:calcium ion binding"/>
    <property type="evidence" value="ECO:0007669"/>
    <property type="project" value="InterPro"/>
</dbReference>
<keyword evidence="5" id="KW-1185">Reference proteome</keyword>
<dbReference type="NCBIfam" id="NF047352">
    <property type="entry name" value="P_loop_sacsin"/>
    <property type="match status" value="1"/>
</dbReference>
<dbReference type="Gene3D" id="1.10.238.10">
    <property type="entry name" value="EF-hand"/>
    <property type="match status" value="1"/>
</dbReference>
<feature type="compositionally biased region" description="Polar residues" evidence="2">
    <location>
        <begin position="316"/>
        <end position="331"/>
    </location>
</feature>
<dbReference type="PROSITE" id="PS50222">
    <property type="entry name" value="EF_HAND_2"/>
    <property type="match status" value="3"/>
</dbReference>
<name>A0A819WVU8_9BILA</name>
<dbReference type="PANTHER" id="PTHR32387:SF0">
    <property type="entry name" value="PROTEIN NO VEIN"/>
    <property type="match status" value="1"/>
</dbReference>
<organism evidence="4 5">
    <name type="scientific">Rotaria socialis</name>
    <dbReference type="NCBI Taxonomy" id="392032"/>
    <lineage>
        <taxon>Eukaryota</taxon>
        <taxon>Metazoa</taxon>
        <taxon>Spiralia</taxon>
        <taxon>Gnathifera</taxon>
        <taxon>Rotifera</taxon>
        <taxon>Eurotatoria</taxon>
        <taxon>Bdelloidea</taxon>
        <taxon>Philodinida</taxon>
        <taxon>Philodinidae</taxon>
        <taxon>Rotaria</taxon>
    </lineage>
</organism>
<dbReference type="PANTHER" id="PTHR32387">
    <property type="entry name" value="WU:FJ29H11"/>
    <property type="match status" value="1"/>
</dbReference>
<dbReference type="InterPro" id="IPR058210">
    <property type="entry name" value="SACS/Nov_dom"/>
</dbReference>
<feature type="compositionally biased region" description="Low complexity" evidence="2">
    <location>
        <begin position="2430"/>
        <end position="2443"/>
    </location>
</feature>
<gene>
    <name evidence="4" type="ORF">UJA718_LOCUS2255</name>
</gene>
<dbReference type="SUPFAM" id="SSF55874">
    <property type="entry name" value="ATPase domain of HSP90 chaperone/DNA topoisomerase II/histidine kinase"/>
    <property type="match status" value="1"/>
</dbReference>
<proteinExistence type="predicted"/>
<dbReference type="SUPFAM" id="SSF47473">
    <property type="entry name" value="EF-hand"/>
    <property type="match status" value="1"/>
</dbReference>
<dbReference type="Pfam" id="PF25794">
    <property type="entry name" value="SACS"/>
    <property type="match status" value="1"/>
</dbReference>
<feature type="domain" description="EF-hand" evidence="3">
    <location>
        <begin position="160"/>
        <end position="195"/>
    </location>
</feature>
<dbReference type="InterPro" id="IPR052957">
    <property type="entry name" value="Auxin_embryo_med"/>
</dbReference>
<dbReference type="InterPro" id="IPR024975">
    <property type="entry name" value="NOV_C"/>
</dbReference>
<evidence type="ECO:0000256" key="2">
    <source>
        <dbReference type="SAM" id="MobiDB-lite"/>
    </source>
</evidence>
<feature type="region of interest" description="Disordered" evidence="2">
    <location>
        <begin position="316"/>
        <end position="343"/>
    </location>
</feature>
<feature type="region of interest" description="Disordered" evidence="2">
    <location>
        <begin position="2429"/>
        <end position="2453"/>
    </location>
</feature>
<dbReference type="PROSITE" id="PS00018">
    <property type="entry name" value="EF_HAND_1"/>
    <property type="match status" value="2"/>
</dbReference>
<comment type="caution">
    <text evidence="4">The sequence shown here is derived from an EMBL/GenBank/DDBJ whole genome shotgun (WGS) entry which is preliminary data.</text>
</comment>
<reference evidence="4" key="1">
    <citation type="submission" date="2021-02" db="EMBL/GenBank/DDBJ databases">
        <authorList>
            <person name="Nowell W R."/>
        </authorList>
    </citation>
    <scope>NUCLEOTIDE SEQUENCE</scope>
</reference>
<feature type="region of interest" description="Disordered" evidence="2">
    <location>
        <begin position="1"/>
        <end position="22"/>
    </location>
</feature>
<keyword evidence="1" id="KW-0106">Calcium</keyword>
<evidence type="ECO:0000256" key="1">
    <source>
        <dbReference type="ARBA" id="ARBA00022837"/>
    </source>
</evidence>
<evidence type="ECO:0000313" key="5">
    <source>
        <dbReference type="Proteomes" id="UP000663873"/>
    </source>
</evidence>